<dbReference type="SUPFAM" id="SSF50249">
    <property type="entry name" value="Nucleic acid-binding proteins"/>
    <property type="match status" value="1"/>
</dbReference>
<feature type="domain" description="Helicase C-terminal" evidence="17">
    <location>
        <begin position="473"/>
        <end position="631"/>
    </location>
</feature>
<comment type="catalytic activity">
    <reaction evidence="14 15">
        <text>ATP + H2O = ADP + phosphate + H(+)</text>
        <dbReference type="Rhea" id="RHEA:13065"/>
        <dbReference type="ChEBI" id="CHEBI:15377"/>
        <dbReference type="ChEBI" id="CHEBI:15378"/>
        <dbReference type="ChEBI" id="CHEBI:30616"/>
        <dbReference type="ChEBI" id="CHEBI:43474"/>
        <dbReference type="ChEBI" id="CHEBI:456216"/>
        <dbReference type="EC" id="5.6.2.4"/>
    </reaction>
</comment>
<dbReference type="PANTHER" id="PTHR47964">
    <property type="entry name" value="ATP-DEPENDENT DNA HELICASE HOMOLOG RECG, CHLOROPLASTIC"/>
    <property type="match status" value="1"/>
</dbReference>
<dbReference type="NCBIfam" id="NF008168">
    <property type="entry name" value="PRK10917.2-2"/>
    <property type="match status" value="1"/>
</dbReference>
<proteinExistence type="inferred from homology"/>
<dbReference type="GO" id="GO:0006310">
    <property type="term" value="P:DNA recombination"/>
    <property type="evidence" value="ECO:0007669"/>
    <property type="project" value="UniProtKB-UniRule"/>
</dbReference>
<evidence type="ECO:0000256" key="13">
    <source>
        <dbReference type="ARBA" id="ARBA00034808"/>
    </source>
</evidence>
<dbReference type="Pfam" id="PF17191">
    <property type="entry name" value="RecG_wedge"/>
    <property type="match status" value="1"/>
</dbReference>
<dbReference type="PROSITE" id="PS51194">
    <property type="entry name" value="HELICASE_CTER"/>
    <property type="match status" value="1"/>
</dbReference>
<keyword evidence="10 15" id="KW-0234">DNA repair</keyword>
<evidence type="ECO:0000256" key="12">
    <source>
        <dbReference type="ARBA" id="ARBA00034617"/>
    </source>
</evidence>
<keyword evidence="8" id="KW-0238">DNA-binding</keyword>
<keyword evidence="6 15" id="KW-0347">Helicase</keyword>
<evidence type="ECO:0000256" key="6">
    <source>
        <dbReference type="ARBA" id="ARBA00022806"/>
    </source>
</evidence>
<dbReference type="SUPFAM" id="SSF52540">
    <property type="entry name" value="P-loop containing nucleoside triphosphate hydrolases"/>
    <property type="match status" value="2"/>
</dbReference>
<dbReference type="Gene3D" id="2.40.50.140">
    <property type="entry name" value="Nucleic acid-binding proteins"/>
    <property type="match status" value="1"/>
</dbReference>
<dbReference type="SMART" id="SM00490">
    <property type="entry name" value="HELICc"/>
    <property type="match status" value="1"/>
</dbReference>
<comment type="function">
    <text evidence="15">Plays a critical role in recombination and DNA repair. Helps process Holliday junction intermediates to mature products by catalyzing branch migration. Has replication fork regression activity, unwinds stalled or blocked replication forks to make a HJ that can be resolved. Has a DNA unwinding activity characteristic of a DNA helicase with 3'-5' polarity.</text>
</comment>
<dbReference type="InterPro" id="IPR014001">
    <property type="entry name" value="Helicase_ATP-bd"/>
</dbReference>
<name>A0A0A2EMV5_PORCN</name>
<dbReference type="InterPro" id="IPR001650">
    <property type="entry name" value="Helicase_C-like"/>
</dbReference>
<comment type="catalytic activity">
    <reaction evidence="12 15">
        <text>Couples ATP hydrolysis with the unwinding of duplex DNA by translocating in the 3'-5' direction.</text>
        <dbReference type="EC" id="5.6.2.4"/>
    </reaction>
</comment>
<comment type="caution">
    <text evidence="18">The sequence shown here is derived from an EMBL/GenBank/DDBJ whole genome shotgun (WGS) entry which is preliminary data.</text>
</comment>
<dbReference type="Gene3D" id="3.40.50.300">
    <property type="entry name" value="P-loop containing nucleotide triphosphate hydrolases"/>
    <property type="match status" value="2"/>
</dbReference>
<evidence type="ECO:0000256" key="3">
    <source>
        <dbReference type="ARBA" id="ARBA00022741"/>
    </source>
</evidence>
<evidence type="ECO:0000256" key="9">
    <source>
        <dbReference type="ARBA" id="ARBA00023172"/>
    </source>
</evidence>
<dbReference type="RefSeq" id="WP_036851861.1">
    <property type="nucleotide sequence ID" value="NZ_JQJD01000043.1"/>
</dbReference>
<dbReference type="InterPro" id="IPR045562">
    <property type="entry name" value="RecG_dom3_C"/>
</dbReference>
<dbReference type="PANTHER" id="PTHR47964:SF1">
    <property type="entry name" value="ATP-DEPENDENT DNA HELICASE HOMOLOG RECG, CHLOROPLASTIC"/>
    <property type="match status" value="1"/>
</dbReference>
<dbReference type="NCBIfam" id="NF008165">
    <property type="entry name" value="PRK10917.1-3"/>
    <property type="match status" value="1"/>
</dbReference>
<dbReference type="AlphaFoldDB" id="A0A0A2EMV5"/>
<dbReference type="Pfam" id="PF19833">
    <property type="entry name" value="RecG_dom3_C"/>
    <property type="match status" value="1"/>
</dbReference>
<dbReference type="InterPro" id="IPR004609">
    <property type="entry name" value="ATP-dep_DNA_helicase_RecG"/>
</dbReference>
<dbReference type="GO" id="GO:0043138">
    <property type="term" value="F:3'-5' DNA helicase activity"/>
    <property type="evidence" value="ECO:0007669"/>
    <property type="project" value="UniProtKB-EC"/>
</dbReference>
<evidence type="ECO:0000313" key="19">
    <source>
        <dbReference type="Proteomes" id="UP000030125"/>
    </source>
</evidence>
<dbReference type="Pfam" id="PF00270">
    <property type="entry name" value="DEAD"/>
    <property type="match status" value="1"/>
</dbReference>
<dbReference type="PROSITE" id="PS51192">
    <property type="entry name" value="HELICASE_ATP_BIND_1"/>
    <property type="match status" value="1"/>
</dbReference>
<keyword evidence="11" id="KW-0413">Isomerase</keyword>
<protein>
    <recommendedName>
        <fullName evidence="2 15">ATP-dependent DNA helicase RecG</fullName>
        <ecNumber evidence="13 15">5.6.2.4</ecNumber>
    </recommendedName>
</protein>
<evidence type="ECO:0000256" key="5">
    <source>
        <dbReference type="ARBA" id="ARBA00022801"/>
    </source>
</evidence>
<keyword evidence="4 15" id="KW-0227">DNA damage</keyword>
<evidence type="ECO:0000256" key="8">
    <source>
        <dbReference type="ARBA" id="ARBA00023125"/>
    </source>
</evidence>
<dbReference type="InterPro" id="IPR027417">
    <property type="entry name" value="P-loop_NTPase"/>
</dbReference>
<dbReference type="CDD" id="cd17992">
    <property type="entry name" value="DEXHc_RecG"/>
    <property type="match status" value="1"/>
</dbReference>
<dbReference type="SMART" id="SM00487">
    <property type="entry name" value="DEXDc"/>
    <property type="match status" value="1"/>
</dbReference>
<dbReference type="EC" id="5.6.2.4" evidence="13 15"/>
<dbReference type="GO" id="GO:0016887">
    <property type="term" value="F:ATP hydrolysis activity"/>
    <property type="evidence" value="ECO:0007669"/>
    <property type="project" value="RHEA"/>
</dbReference>
<evidence type="ECO:0000313" key="18">
    <source>
        <dbReference type="EMBL" id="KGN80191.1"/>
    </source>
</evidence>
<evidence type="ECO:0000256" key="10">
    <source>
        <dbReference type="ARBA" id="ARBA00023204"/>
    </source>
</evidence>
<dbReference type="InterPro" id="IPR033454">
    <property type="entry name" value="RecG_wedge"/>
</dbReference>
<dbReference type="Pfam" id="PF00271">
    <property type="entry name" value="Helicase_C"/>
    <property type="match status" value="1"/>
</dbReference>
<keyword evidence="5 15" id="KW-0378">Hydrolase</keyword>
<dbReference type="OrthoDB" id="9804325at2"/>
<organism evidence="18 19">
    <name type="scientific">Porphyromonas cangingivalis</name>
    <dbReference type="NCBI Taxonomy" id="36874"/>
    <lineage>
        <taxon>Bacteria</taxon>
        <taxon>Pseudomonadati</taxon>
        <taxon>Bacteroidota</taxon>
        <taxon>Bacteroidia</taxon>
        <taxon>Bacteroidales</taxon>
        <taxon>Porphyromonadaceae</taxon>
        <taxon>Porphyromonas</taxon>
    </lineage>
</organism>
<dbReference type="GO" id="GO:0003677">
    <property type="term" value="F:DNA binding"/>
    <property type="evidence" value="ECO:0007669"/>
    <property type="project" value="UniProtKB-KW"/>
</dbReference>
<dbReference type="CDD" id="cd04488">
    <property type="entry name" value="RecG_wedge_OBF"/>
    <property type="match status" value="1"/>
</dbReference>
<keyword evidence="9 15" id="KW-0233">DNA recombination</keyword>
<dbReference type="NCBIfam" id="TIGR00643">
    <property type="entry name" value="recG"/>
    <property type="match status" value="1"/>
</dbReference>
<dbReference type="STRING" id="36874.HQ34_00365"/>
<evidence type="ECO:0000256" key="1">
    <source>
        <dbReference type="ARBA" id="ARBA00007504"/>
    </source>
</evidence>
<evidence type="ECO:0000256" key="11">
    <source>
        <dbReference type="ARBA" id="ARBA00023235"/>
    </source>
</evidence>
<dbReference type="InterPro" id="IPR012340">
    <property type="entry name" value="NA-bd_OB-fold"/>
</dbReference>
<reference evidence="18 19" key="1">
    <citation type="submission" date="2014-08" db="EMBL/GenBank/DDBJ databases">
        <title>Porphyromonas cangingivalis strain:COT-109_OH1386 Genome sequencing.</title>
        <authorList>
            <person name="Wallis C."/>
            <person name="Deusch O."/>
            <person name="O'Flynn C."/>
            <person name="Davis I."/>
            <person name="Jospin G."/>
            <person name="Darling A.E."/>
            <person name="Coil D.A."/>
            <person name="Alexiev A."/>
            <person name="Horsfall A."/>
            <person name="Kirkwood N."/>
            <person name="Harris S."/>
            <person name="Eisen J.A."/>
        </authorList>
    </citation>
    <scope>NUCLEOTIDE SEQUENCE [LARGE SCALE GENOMIC DNA]</scope>
    <source>
        <strain evidence="19">COT-109 OH1386</strain>
    </source>
</reference>
<keyword evidence="3 15" id="KW-0547">Nucleotide-binding</keyword>
<dbReference type="GO" id="GO:0005524">
    <property type="term" value="F:ATP binding"/>
    <property type="evidence" value="ECO:0007669"/>
    <property type="project" value="UniProtKB-KW"/>
</dbReference>
<evidence type="ECO:0000259" key="17">
    <source>
        <dbReference type="PROSITE" id="PS51194"/>
    </source>
</evidence>
<sequence>MTNLLDTDIKYLPGMGEHRAKVFAKEIGVRTYRDLLYYFPYKHIDRTRIYKTVEVSEHLPYIQLKGVITSKTIEGEGRRKRLKATFRDPYGEIELVWFNSIQYFRDHLSLNTPYLVFGKPTRFGNTYSIAHPEIDDLKNPKQSSVGKLYPMYSTTERMKKMSLNSKFINELVSKLLDLLKDKLPDTLPRYITDHYNMLSLYEALRQIHLPENEDMLRRASARLKMEEIFYVRLRMQYLKERRQNENQGILLPKVGDEFRRLYSEVLPFDLTNAQKRVIREIHTDLQSGKQMNRLVQGDVGSGKTIVALLTMLLAVDNGYQACMMAPTEILARQHYESLSQLLAPLDTSVRLLTGSTKTKEKREIARGIADGSINILVGTHALIEDYVQFRRLAVAVIDEQHRFGVHQRSIMWEKNNHVHPHILIMSATPIPRTLAMTLYGDLDVSIIDELPPGRTPIRTQHYYESKRPELNFFIRDQIEAGRQVYVVYPLIEESEKMDYKSLEEGFEMLKEAFPTRTIGIVHGKLRPSEKEEAMTLFASGKTDILVATTVIEVGVNVPNATVMVIESAERFGLSQLHQLRGRVGRGSNQSYCILMTGNNLGEESRKRIDIMVETTNGFRIAEEDLKLRGHGDMEGTRQSGIGLDFKIANLAKDGRIVQFCVNLVEQILNDDPLLEAPHNAVLQAQLTALLRHEKDWGLIS</sequence>
<dbReference type="eggNOG" id="COG1200">
    <property type="taxonomic scope" value="Bacteria"/>
</dbReference>
<gene>
    <name evidence="18" type="ORF">HQ35_05670</name>
</gene>
<comment type="similarity">
    <text evidence="1 15">Belongs to the helicase family. RecG subfamily.</text>
</comment>
<keyword evidence="7 15" id="KW-0067">ATP-binding</keyword>
<accession>A0A0A2EMV5</accession>
<evidence type="ECO:0000259" key="16">
    <source>
        <dbReference type="PROSITE" id="PS51192"/>
    </source>
</evidence>
<keyword evidence="19" id="KW-1185">Reference proteome</keyword>
<dbReference type="InterPro" id="IPR011545">
    <property type="entry name" value="DEAD/DEAH_box_helicase_dom"/>
</dbReference>
<evidence type="ECO:0000256" key="7">
    <source>
        <dbReference type="ARBA" id="ARBA00022840"/>
    </source>
</evidence>
<dbReference type="GO" id="GO:0006281">
    <property type="term" value="P:DNA repair"/>
    <property type="evidence" value="ECO:0007669"/>
    <property type="project" value="UniProtKB-UniRule"/>
</dbReference>
<evidence type="ECO:0000256" key="2">
    <source>
        <dbReference type="ARBA" id="ARBA00017846"/>
    </source>
</evidence>
<evidence type="ECO:0000256" key="14">
    <source>
        <dbReference type="ARBA" id="ARBA00048988"/>
    </source>
</evidence>
<dbReference type="EMBL" id="JQJD01000043">
    <property type="protein sequence ID" value="KGN80191.1"/>
    <property type="molecule type" value="Genomic_DNA"/>
</dbReference>
<evidence type="ECO:0000256" key="15">
    <source>
        <dbReference type="RuleBase" id="RU363016"/>
    </source>
</evidence>
<dbReference type="InterPro" id="IPR047112">
    <property type="entry name" value="RecG/Mfd"/>
</dbReference>
<evidence type="ECO:0000256" key="4">
    <source>
        <dbReference type="ARBA" id="ARBA00022763"/>
    </source>
</evidence>
<feature type="domain" description="Helicase ATP-binding" evidence="16">
    <location>
        <begin position="284"/>
        <end position="447"/>
    </location>
</feature>
<dbReference type="Proteomes" id="UP000030125">
    <property type="component" value="Unassembled WGS sequence"/>
</dbReference>